<dbReference type="PROSITE" id="PS51459">
    <property type="entry name" value="FIDO"/>
    <property type="match status" value="1"/>
</dbReference>
<protein>
    <submittedName>
        <fullName evidence="1">Fic domain-containing protein</fullName>
    </submittedName>
</protein>
<name>A0A5C2H9T9_9BACT</name>
<dbReference type="PANTHER" id="PTHR13504">
    <property type="entry name" value="FIDO DOMAIN-CONTAINING PROTEIN DDB_G0283145"/>
    <property type="match status" value="1"/>
</dbReference>
<dbReference type="InterPro" id="IPR036597">
    <property type="entry name" value="Fido-like_dom_sf"/>
</dbReference>
<dbReference type="Proteomes" id="UP000322726">
    <property type="component" value="Chromosome"/>
</dbReference>
<keyword evidence="2" id="KW-1185">Reference proteome</keyword>
<dbReference type="SUPFAM" id="SSF140931">
    <property type="entry name" value="Fic-like"/>
    <property type="match status" value="1"/>
</dbReference>
<organism evidence="1 2">
    <name type="scientific">Malaciobacter pacificus</name>
    <dbReference type="NCBI Taxonomy" id="1080223"/>
    <lineage>
        <taxon>Bacteria</taxon>
        <taxon>Pseudomonadati</taxon>
        <taxon>Campylobacterota</taxon>
        <taxon>Epsilonproteobacteria</taxon>
        <taxon>Campylobacterales</taxon>
        <taxon>Arcobacteraceae</taxon>
        <taxon>Malaciobacter</taxon>
    </lineage>
</organism>
<dbReference type="OrthoDB" id="9813719at2"/>
<sequence>MQFSPLAPIQLDGSFSDELLEKAEYICIESPKLLGGYNDVVIDEIKNLLRVTNSYYSNRIESEGTHPINIEKAMKKEFSKDTKEKQLQYLSLAYIQTQIQLEKELSFDKTPFDTQFQKQIHKNFYTYEGMESFLKIKKDEKDINMIPGELRNMDVQIGSHIAVPYQEIENTLSDYNNAYNTSIKHGLKAKKIINIFSSHHRFVWIHPFLDGNGRTSRLLLDTLIKFIGIEGYGLWNISRGLARDNSKYKSLLAKADEIRTSDYDGRGNLTNKGLYELVNFMLDIAIDQINYMKSVLGIKELSLRIENYVEFSKKKMYRIEPLPKNTDRLLKELLIKGTIKRGEVEKIIGTKQTAASKLMKELLERNYIQSDSPRGDIRIKFNAHFAMKIFPELMPDIE</sequence>
<dbReference type="Gene3D" id="1.10.3290.10">
    <property type="entry name" value="Fido-like domain"/>
    <property type="match status" value="1"/>
</dbReference>
<dbReference type="Pfam" id="PF02661">
    <property type="entry name" value="Fic"/>
    <property type="match status" value="1"/>
</dbReference>
<reference evidence="1" key="2">
    <citation type="submission" date="2019-09" db="EMBL/GenBank/DDBJ databases">
        <title>Taxonomic note: a critical rebuttal of the proposed division of the genus Arcobacter into six genera, emended descriptions of Arcobacter anaerophilus and the genus Arcobacter, and an assessment of genus-level boundaries for Epsilonproteobacteria using in silico genomic comparator tools.</title>
        <authorList>
            <person name="On S.L.W."/>
            <person name="Miller W.G."/>
            <person name="Biggs P."/>
            <person name="Cornelius A."/>
            <person name="Vandamme P."/>
        </authorList>
    </citation>
    <scope>NUCLEOTIDE SEQUENCE [LARGE SCALE GENOMIC DNA]</scope>
    <source>
        <strain evidence="1">LMG 26638</strain>
    </source>
</reference>
<dbReference type="KEGG" id="apai:APAC_1131"/>
<dbReference type="EMBL" id="CP035928">
    <property type="protein sequence ID" value="QEP34255.1"/>
    <property type="molecule type" value="Genomic_DNA"/>
</dbReference>
<dbReference type="InterPro" id="IPR040198">
    <property type="entry name" value="Fido_containing"/>
</dbReference>
<accession>A0A5C2H9T9</accession>
<reference evidence="1" key="1">
    <citation type="submission" date="2019-09" db="EMBL/GenBank/DDBJ databases">
        <title>Complete genome sequencing of four Arcobacter species reveals a diverse suite of mobile elements.</title>
        <authorList>
            <person name="Miller W.G."/>
            <person name="Yee E."/>
            <person name="Bono J.L."/>
        </authorList>
    </citation>
    <scope>NUCLEOTIDE SEQUENCE [LARGE SCALE GENOMIC DNA]</scope>
    <source>
        <strain evidence="1">LMG 26638</strain>
    </source>
</reference>
<gene>
    <name evidence="1" type="ORF">APAC_1131</name>
</gene>
<dbReference type="AlphaFoldDB" id="A0A5C2H9T9"/>
<dbReference type="InterPro" id="IPR003812">
    <property type="entry name" value="Fido"/>
</dbReference>
<evidence type="ECO:0000313" key="1">
    <source>
        <dbReference type="EMBL" id="QEP34255.1"/>
    </source>
</evidence>
<dbReference type="RefSeq" id="WP_130233201.1">
    <property type="nucleotide sequence ID" value="NZ_BMEF01000060.1"/>
</dbReference>
<proteinExistence type="predicted"/>
<dbReference type="PANTHER" id="PTHR13504:SF38">
    <property type="entry name" value="FIDO DOMAIN-CONTAINING PROTEIN"/>
    <property type="match status" value="1"/>
</dbReference>
<evidence type="ECO:0000313" key="2">
    <source>
        <dbReference type="Proteomes" id="UP000322726"/>
    </source>
</evidence>